<gene>
    <name evidence="1" type="ORF">Syun_027304</name>
</gene>
<keyword evidence="2" id="KW-1185">Reference proteome</keyword>
<protein>
    <submittedName>
        <fullName evidence="1">Uncharacterized protein</fullName>
    </submittedName>
</protein>
<dbReference type="EMBL" id="JBBNAF010000012">
    <property type="protein sequence ID" value="KAK9092393.1"/>
    <property type="molecule type" value="Genomic_DNA"/>
</dbReference>
<organism evidence="1 2">
    <name type="scientific">Stephania yunnanensis</name>
    <dbReference type="NCBI Taxonomy" id="152371"/>
    <lineage>
        <taxon>Eukaryota</taxon>
        <taxon>Viridiplantae</taxon>
        <taxon>Streptophyta</taxon>
        <taxon>Embryophyta</taxon>
        <taxon>Tracheophyta</taxon>
        <taxon>Spermatophyta</taxon>
        <taxon>Magnoliopsida</taxon>
        <taxon>Ranunculales</taxon>
        <taxon>Menispermaceae</taxon>
        <taxon>Menispermoideae</taxon>
        <taxon>Cissampelideae</taxon>
        <taxon>Stephania</taxon>
    </lineage>
</organism>
<evidence type="ECO:0000313" key="1">
    <source>
        <dbReference type="EMBL" id="KAK9092393.1"/>
    </source>
</evidence>
<dbReference type="AlphaFoldDB" id="A0AAP0EMP3"/>
<comment type="caution">
    <text evidence="1">The sequence shown here is derived from an EMBL/GenBank/DDBJ whole genome shotgun (WGS) entry which is preliminary data.</text>
</comment>
<name>A0AAP0EMP3_9MAGN</name>
<reference evidence="1 2" key="1">
    <citation type="submission" date="2024-01" db="EMBL/GenBank/DDBJ databases">
        <title>Genome assemblies of Stephania.</title>
        <authorList>
            <person name="Yang L."/>
        </authorList>
    </citation>
    <scope>NUCLEOTIDE SEQUENCE [LARGE SCALE GENOMIC DNA]</scope>
    <source>
        <strain evidence="1">YNDBR</strain>
        <tissue evidence="1">Leaf</tissue>
    </source>
</reference>
<sequence>MPLSFLLVSSSKRLSRTMDEDKTPPGAELLRDTTKVSQLSGNELKSKSACNSSSSTIFIALN</sequence>
<dbReference type="Proteomes" id="UP001420932">
    <property type="component" value="Unassembled WGS sequence"/>
</dbReference>
<proteinExistence type="predicted"/>
<evidence type="ECO:0000313" key="2">
    <source>
        <dbReference type="Proteomes" id="UP001420932"/>
    </source>
</evidence>
<accession>A0AAP0EMP3</accession>